<accession>A0A8K0E7Y9</accession>
<dbReference type="AlphaFoldDB" id="A0A8K0E7Y9"/>
<dbReference type="OrthoDB" id="1930729at2759"/>
<evidence type="ECO:0000313" key="1">
    <source>
        <dbReference type="EMBL" id="KAF3441134.1"/>
    </source>
</evidence>
<dbReference type="EMBL" id="VOIH02000007">
    <property type="protein sequence ID" value="KAF3441134.1"/>
    <property type="molecule type" value="Genomic_DNA"/>
</dbReference>
<evidence type="ECO:0000313" key="2">
    <source>
        <dbReference type="Proteomes" id="UP000796880"/>
    </source>
</evidence>
<dbReference type="PANTHER" id="PTHR48449:SF1">
    <property type="entry name" value="DUF1985 DOMAIN-CONTAINING PROTEIN"/>
    <property type="match status" value="1"/>
</dbReference>
<dbReference type="PANTHER" id="PTHR48449">
    <property type="entry name" value="DUF1985 DOMAIN-CONTAINING PROTEIN"/>
    <property type="match status" value="1"/>
</dbReference>
<reference evidence="1" key="1">
    <citation type="submission" date="2020-03" db="EMBL/GenBank/DDBJ databases">
        <title>A high-quality chromosome-level genome assembly of a woody plant with both climbing and erect habits, Rhamnella rubrinervis.</title>
        <authorList>
            <person name="Lu Z."/>
            <person name="Yang Y."/>
            <person name="Zhu X."/>
            <person name="Sun Y."/>
        </authorList>
    </citation>
    <scope>NUCLEOTIDE SEQUENCE</scope>
    <source>
        <strain evidence="1">BYM</strain>
        <tissue evidence="1">Leaf</tissue>
    </source>
</reference>
<name>A0A8K0E7Y9_9ROSA</name>
<protein>
    <submittedName>
        <fullName evidence="1">Uncharacterized protein</fullName>
    </submittedName>
</protein>
<comment type="caution">
    <text evidence="1">The sequence shown here is derived from an EMBL/GenBank/DDBJ whole genome shotgun (WGS) entry which is preliminary data.</text>
</comment>
<organism evidence="1 2">
    <name type="scientific">Rhamnella rubrinervis</name>
    <dbReference type="NCBI Taxonomy" id="2594499"/>
    <lineage>
        <taxon>Eukaryota</taxon>
        <taxon>Viridiplantae</taxon>
        <taxon>Streptophyta</taxon>
        <taxon>Embryophyta</taxon>
        <taxon>Tracheophyta</taxon>
        <taxon>Spermatophyta</taxon>
        <taxon>Magnoliopsida</taxon>
        <taxon>eudicotyledons</taxon>
        <taxon>Gunneridae</taxon>
        <taxon>Pentapetalae</taxon>
        <taxon>rosids</taxon>
        <taxon>fabids</taxon>
        <taxon>Rosales</taxon>
        <taxon>Rhamnaceae</taxon>
        <taxon>rhamnoid group</taxon>
        <taxon>Rhamneae</taxon>
        <taxon>Rhamnella</taxon>
    </lineage>
</organism>
<dbReference type="Proteomes" id="UP000796880">
    <property type="component" value="Unassembled WGS sequence"/>
</dbReference>
<keyword evidence="2" id="KW-1185">Reference proteome</keyword>
<sequence length="374" mass="43652">MRELVLSGEIIHNMIARQADSLNNDVMEFNFNDKGTIFTWKEFGLVTGLKIKHSLNATPPPSSNRIRNKYFGDIKKIRNRDIRNSFMNLKRSNLEDKYDMILVWAYETIPLMGDLYANKLYVVGRLRAINANKESIYQQNENCPIPLLEQYVNEGPTNFDHEHKGFSYYHQQQHASNVEIPTIDDFARLSTSSHYLQSIDMKVEHMAIDVQSIDMRVDRMATEFSEFCLDTMQAFWSMQEAFEFMRMQYHPGHHDTYIHDATEDVAMGDEGDALDLNMNMVDDDSGVQYVTPLKKTYFTLDMDLLIDMTICNVNKEFFNILLNEGCWLNEKGVLEKCWPAFSKFRKDNSKQSYQFDNILLDYIAGHSYKPYGQD</sequence>
<gene>
    <name evidence="1" type="ORF">FNV43_RR15045</name>
</gene>
<proteinExistence type="predicted"/>